<evidence type="ECO:0000313" key="3">
    <source>
        <dbReference type="Proteomes" id="UP000694888"/>
    </source>
</evidence>
<dbReference type="Pfam" id="PF10239">
    <property type="entry name" value="DUF2465"/>
    <property type="match status" value="1"/>
</dbReference>
<dbReference type="PANTHER" id="PTHR31353">
    <property type="entry name" value="FAM98"/>
    <property type="match status" value="1"/>
</dbReference>
<feature type="compositionally biased region" description="Gly residues" evidence="2">
    <location>
        <begin position="359"/>
        <end position="401"/>
    </location>
</feature>
<evidence type="ECO:0000313" key="4">
    <source>
        <dbReference type="RefSeq" id="XP_005097040.2"/>
    </source>
</evidence>
<dbReference type="InterPro" id="IPR018797">
    <property type="entry name" value="FAM98"/>
</dbReference>
<name>A0ABM0JMB5_APLCA</name>
<evidence type="ECO:0000256" key="1">
    <source>
        <dbReference type="ARBA" id="ARBA00007218"/>
    </source>
</evidence>
<protein>
    <submittedName>
        <fullName evidence="4">Protein FAM98A</fullName>
    </submittedName>
</protein>
<feature type="compositionally biased region" description="Gly residues" evidence="2">
    <location>
        <begin position="333"/>
        <end position="347"/>
    </location>
</feature>
<organism evidence="3 4">
    <name type="scientific">Aplysia californica</name>
    <name type="common">California sea hare</name>
    <dbReference type="NCBI Taxonomy" id="6500"/>
    <lineage>
        <taxon>Eukaryota</taxon>
        <taxon>Metazoa</taxon>
        <taxon>Spiralia</taxon>
        <taxon>Lophotrochozoa</taxon>
        <taxon>Mollusca</taxon>
        <taxon>Gastropoda</taxon>
        <taxon>Heterobranchia</taxon>
        <taxon>Euthyneura</taxon>
        <taxon>Tectipleura</taxon>
        <taxon>Aplysiida</taxon>
        <taxon>Aplysioidea</taxon>
        <taxon>Aplysiidae</taxon>
        <taxon>Aplysia</taxon>
    </lineage>
</organism>
<gene>
    <name evidence="4" type="primary">LOC101861035</name>
</gene>
<feature type="region of interest" description="Disordered" evidence="2">
    <location>
        <begin position="311"/>
        <end position="347"/>
    </location>
</feature>
<sequence>MENDILDSLEDLGYSGPLLDGSALNEAAEAGAKSVAYTELVEWIVSQLAAFCGIDEKVSAIQGPGDGDNFLMELSGFLREFSCPYSTLTQGPIEGRLATKESCLQLLDYLLTELASVKMIASKKPAVLASLSKTPTEVAEPSESEVAKSLREMLMALKFSKPPPNITGFQLFSKIESKVKEFMSKYPNQIGKPLLKTRLSDKQWTHILAINDILSDEYRVRREMLLKRLDVTIQSFKWSDKAKSNDNKIAGVYQPIRRLLVSKTNVGVPQILAARDDLTRLQKTSSGEARERSKCAINKVLIGRVPDRGGRAWELEPPPPEMPAFMKRDASSGGRGGGGFRGGGRGGYQGGGGGGGYQGGGGGGYQGGGGGGRGGGGGGYQGGGGRGGRGGGGGRVQGGWGDSQQQTQNVGGNWNQ</sequence>
<accession>A0ABM0JMB5</accession>
<dbReference type="GeneID" id="101861035"/>
<feature type="region of interest" description="Disordered" evidence="2">
    <location>
        <begin position="359"/>
        <end position="416"/>
    </location>
</feature>
<evidence type="ECO:0000256" key="2">
    <source>
        <dbReference type="SAM" id="MobiDB-lite"/>
    </source>
</evidence>
<feature type="non-terminal residue" evidence="4">
    <location>
        <position position="416"/>
    </location>
</feature>
<reference evidence="4" key="1">
    <citation type="submission" date="2025-08" db="UniProtKB">
        <authorList>
            <consortium name="RefSeq"/>
        </authorList>
    </citation>
    <scope>IDENTIFICATION</scope>
</reference>
<keyword evidence="3" id="KW-1185">Reference proteome</keyword>
<dbReference type="RefSeq" id="XP_005097040.2">
    <property type="nucleotide sequence ID" value="XM_005096983.3"/>
</dbReference>
<dbReference type="PANTHER" id="PTHR31353:SF1">
    <property type="entry name" value="PROTEIN FAM98B"/>
    <property type="match status" value="1"/>
</dbReference>
<proteinExistence type="inferred from homology"/>
<feature type="compositionally biased region" description="Polar residues" evidence="2">
    <location>
        <begin position="402"/>
        <end position="416"/>
    </location>
</feature>
<comment type="similarity">
    <text evidence="1">Belongs to the FAM98 family.</text>
</comment>
<dbReference type="Proteomes" id="UP000694888">
    <property type="component" value="Unplaced"/>
</dbReference>